<dbReference type="CDD" id="cd00056">
    <property type="entry name" value="ENDO3c"/>
    <property type="match status" value="1"/>
</dbReference>
<proteinExistence type="inferred from homology"/>
<dbReference type="GO" id="GO:0032993">
    <property type="term" value="C:protein-DNA complex"/>
    <property type="evidence" value="ECO:0007669"/>
    <property type="project" value="TreeGrafter"/>
</dbReference>
<evidence type="ECO:0000313" key="5">
    <source>
        <dbReference type="EMBL" id="SUZ66870.1"/>
    </source>
</evidence>
<dbReference type="GO" id="GO:0006307">
    <property type="term" value="P:DNA alkylation repair"/>
    <property type="evidence" value="ECO:0007669"/>
    <property type="project" value="TreeGrafter"/>
</dbReference>
<dbReference type="GO" id="GO:0006285">
    <property type="term" value="P:base-excision repair, AP site formation"/>
    <property type="evidence" value="ECO:0007669"/>
    <property type="project" value="TreeGrafter"/>
</dbReference>
<dbReference type="InterPro" id="IPR003265">
    <property type="entry name" value="HhH-GPD_domain"/>
</dbReference>
<sequence>MDRLIQQVGPLEMPVKRSRSVFEYLVRSIVYQQLSGKAAATIHARLLALFPNRRIDSDRLLKMTDNRLRSAGLSHSKCLALRDLAAKAHLRELPTTRQLQRLADQEIIDRLTQIRGIGPWTVQMLLIFYLGRPDVLPVGDLGVRKGYQQLRGFKILPDPDKLERAGQRWRPYRSVATWYLWRALDIVLPTG</sequence>
<gene>
    <name evidence="5" type="ORF">METZ01_LOCUS19724</name>
</gene>
<comment type="similarity">
    <text evidence="1">Belongs to the alkylbase DNA glycosidase AlkA family.</text>
</comment>
<dbReference type="SMART" id="SM00478">
    <property type="entry name" value="ENDO3c"/>
    <property type="match status" value="1"/>
</dbReference>
<dbReference type="PANTHER" id="PTHR43003:SF5">
    <property type="entry name" value="DNA-3-METHYLADENINE GLYCOSYLASE"/>
    <property type="match status" value="1"/>
</dbReference>
<accession>A0A381PIV3</accession>
<dbReference type="PANTHER" id="PTHR43003">
    <property type="entry name" value="DNA-3-METHYLADENINE GLYCOSYLASE"/>
    <property type="match status" value="1"/>
</dbReference>
<evidence type="ECO:0000259" key="4">
    <source>
        <dbReference type="SMART" id="SM00478"/>
    </source>
</evidence>
<dbReference type="InterPro" id="IPR011257">
    <property type="entry name" value="DNA_glycosylase"/>
</dbReference>
<dbReference type="GO" id="GO:0032131">
    <property type="term" value="F:alkylated DNA binding"/>
    <property type="evidence" value="ECO:0007669"/>
    <property type="project" value="TreeGrafter"/>
</dbReference>
<dbReference type="Pfam" id="PF00730">
    <property type="entry name" value="HhH-GPD"/>
    <property type="match status" value="1"/>
</dbReference>
<dbReference type="GO" id="GO:0008725">
    <property type="term" value="F:DNA-3-methyladenine glycosylase activity"/>
    <property type="evidence" value="ECO:0007669"/>
    <property type="project" value="TreeGrafter"/>
</dbReference>
<dbReference type="InterPro" id="IPR051912">
    <property type="entry name" value="Alkylbase_DNA_Glycosylase/TA"/>
</dbReference>
<organism evidence="5">
    <name type="scientific">marine metagenome</name>
    <dbReference type="NCBI Taxonomy" id="408172"/>
    <lineage>
        <taxon>unclassified sequences</taxon>
        <taxon>metagenomes</taxon>
        <taxon>ecological metagenomes</taxon>
    </lineage>
</organism>
<evidence type="ECO:0000256" key="3">
    <source>
        <dbReference type="ARBA" id="ARBA00023204"/>
    </source>
</evidence>
<dbReference type="EMBL" id="UINC01000995">
    <property type="protein sequence ID" value="SUZ66870.1"/>
    <property type="molecule type" value="Genomic_DNA"/>
</dbReference>
<dbReference type="AlphaFoldDB" id="A0A381PIV3"/>
<dbReference type="GO" id="GO:0005737">
    <property type="term" value="C:cytoplasm"/>
    <property type="evidence" value="ECO:0007669"/>
    <property type="project" value="TreeGrafter"/>
</dbReference>
<dbReference type="Gene3D" id="1.10.1670.40">
    <property type="match status" value="1"/>
</dbReference>
<name>A0A381PIV3_9ZZZZ</name>
<keyword evidence="3" id="KW-0234">DNA repair</keyword>
<reference evidence="5" key="1">
    <citation type="submission" date="2018-05" db="EMBL/GenBank/DDBJ databases">
        <authorList>
            <person name="Lanie J.A."/>
            <person name="Ng W.-L."/>
            <person name="Kazmierczak K.M."/>
            <person name="Andrzejewski T.M."/>
            <person name="Davidsen T.M."/>
            <person name="Wayne K.J."/>
            <person name="Tettelin H."/>
            <person name="Glass J.I."/>
            <person name="Rusch D."/>
            <person name="Podicherti R."/>
            <person name="Tsui H.-C.T."/>
            <person name="Winkler M.E."/>
        </authorList>
    </citation>
    <scope>NUCLEOTIDE SEQUENCE</scope>
</reference>
<dbReference type="FunFam" id="1.10.340.30:FF:000004">
    <property type="entry name" value="DNA-3-methyladenine glycosylase II"/>
    <property type="match status" value="1"/>
</dbReference>
<dbReference type="Gene3D" id="1.10.340.30">
    <property type="entry name" value="Hypothetical protein, domain 2"/>
    <property type="match status" value="1"/>
</dbReference>
<evidence type="ECO:0000256" key="2">
    <source>
        <dbReference type="ARBA" id="ARBA00022763"/>
    </source>
</evidence>
<evidence type="ECO:0000256" key="1">
    <source>
        <dbReference type="ARBA" id="ARBA00010817"/>
    </source>
</evidence>
<protein>
    <recommendedName>
        <fullName evidence="4">HhH-GPD domain-containing protein</fullName>
    </recommendedName>
</protein>
<keyword evidence="2" id="KW-0227">DNA damage</keyword>
<feature type="domain" description="HhH-GPD" evidence="4">
    <location>
        <begin position="30"/>
        <end position="185"/>
    </location>
</feature>
<dbReference type="GO" id="GO:0043916">
    <property type="term" value="F:DNA-7-methylguanine glycosylase activity"/>
    <property type="evidence" value="ECO:0007669"/>
    <property type="project" value="TreeGrafter"/>
</dbReference>
<dbReference type="SUPFAM" id="SSF48150">
    <property type="entry name" value="DNA-glycosylase"/>
    <property type="match status" value="1"/>
</dbReference>